<reference evidence="2 3" key="1">
    <citation type="submission" date="2019-03" db="EMBL/GenBank/DDBJ databases">
        <title>Genomic Encyclopedia of Type Strains, Phase IV (KMG-IV): sequencing the most valuable type-strain genomes for metagenomic binning, comparative biology and taxonomic classification.</title>
        <authorList>
            <person name="Goeker M."/>
        </authorList>
    </citation>
    <scope>NUCLEOTIDE SEQUENCE [LARGE SCALE GENOMIC DNA]</scope>
    <source>
        <strain evidence="2 3">DSM 12121</strain>
    </source>
</reference>
<dbReference type="AlphaFoldDB" id="A0A4R6DQ55"/>
<feature type="transmembrane region" description="Helical" evidence="1">
    <location>
        <begin position="12"/>
        <end position="33"/>
    </location>
</feature>
<proteinExistence type="predicted"/>
<protein>
    <submittedName>
        <fullName evidence="2">Uncharacterized protein</fullName>
    </submittedName>
</protein>
<dbReference type="RefSeq" id="WP_133594414.1">
    <property type="nucleotide sequence ID" value="NZ_SNVV01000022.1"/>
</dbReference>
<keyword evidence="1" id="KW-0812">Transmembrane</keyword>
<name>A0A4R6DQ55_9RHOO</name>
<accession>A0A4R6DQ55</accession>
<evidence type="ECO:0000313" key="2">
    <source>
        <dbReference type="EMBL" id="TDN47120.1"/>
    </source>
</evidence>
<gene>
    <name evidence="2" type="ORF">C7389_12277</name>
</gene>
<keyword evidence="1" id="KW-1133">Transmembrane helix</keyword>
<comment type="caution">
    <text evidence="2">The sequence shown here is derived from an EMBL/GenBank/DDBJ whole genome shotgun (WGS) entry which is preliminary data.</text>
</comment>
<evidence type="ECO:0000256" key="1">
    <source>
        <dbReference type="SAM" id="Phobius"/>
    </source>
</evidence>
<evidence type="ECO:0000313" key="3">
    <source>
        <dbReference type="Proteomes" id="UP000295129"/>
    </source>
</evidence>
<organism evidence="2 3">
    <name type="scientific">Azoarcus indigens</name>
    <dbReference type="NCBI Taxonomy" id="29545"/>
    <lineage>
        <taxon>Bacteria</taxon>
        <taxon>Pseudomonadati</taxon>
        <taxon>Pseudomonadota</taxon>
        <taxon>Betaproteobacteria</taxon>
        <taxon>Rhodocyclales</taxon>
        <taxon>Zoogloeaceae</taxon>
        <taxon>Azoarcus</taxon>
    </lineage>
</organism>
<dbReference type="EMBL" id="SNVV01000022">
    <property type="protein sequence ID" value="TDN47120.1"/>
    <property type="molecule type" value="Genomic_DNA"/>
</dbReference>
<sequence length="222" mass="22857">MDSVNRQQGVSLISLMIGLLLSMLVVLAMLSVYKSTLRVTVDAGQGAQLSGQLSTGLLAAQKKLQGAGFLIDSASYGSEIVVLSDTTLSNNRLSGTVRSSLPGSGNAVVWREQNTCYGLVFTNQTLYFLSTTNACSNAGTAATSVAWTSTFKLVGSAGGDNRIAIEVVATAGECKPFGVTDSAGALTIGLTANYLDSSGNLDTSRPSMPSTVCLPNFPAPTA</sequence>
<dbReference type="Proteomes" id="UP000295129">
    <property type="component" value="Unassembled WGS sequence"/>
</dbReference>
<keyword evidence="1" id="KW-0472">Membrane</keyword>
<keyword evidence="3" id="KW-1185">Reference proteome</keyword>